<evidence type="ECO:0000313" key="2">
    <source>
        <dbReference type="Proteomes" id="UP001179181"/>
    </source>
</evidence>
<dbReference type="EMBL" id="JAASQJ010000002">
    <property type="protein sequence ID" value="NIJ53409.1"/>
    <property type="molecule type" value="Genomic_DNA"/>
</dbReference>
<gene>
    <name evidence="1" type="ORF">FHS68_002579</name>
</gene>
<dbReference type="Gene3D" id="2.60.40.1120">
    <property type="entry name" value="Carboxypeptidase-like, regulatory domain"/>
    <property type="match status" value="1"/>
</dbReference>
<evidence type="ECO:0008006" key="3">
    <source>
        <dbReference type="Google" id="ProtNLM"/>
    </source>
</evidence>
<protein>
    <recommendedName>
        <fullName evidence="3">CarboxypepD_reg-like domain-containing protein</fullName>
    </recommendedName>
</protein>
<dbReference type="Proteomes" id="UP001179181">
    <property type="component" value="Unassembled WGS sequence"/>
</dbReference>
<organism evidence="1 2">
    <name type="scientific">Dyadobacter arcticus</name>
    <dbReference type="NCBI Taxonomy" id="1078754"/>
    <lineage>
        <taxon>Bacteria</taxon>
        <taxon>Pseudomonadati</taxon>
        <taxon>Bacteroidota</taxon>
        <taxon>Cytophagia</taxon>
        <taxon>Cytophagales</taxon>
        <taxon>Spirosomataceae</taxon>
        <taxon>Dyadobacter</taxon>
    </lineage>
</organism>
<dbReference type="InterPro" id="IPR008969">
    <property type="entry name" value="CarboxyPept-like_regulatory"/>
</dbReference>
<reference evidence="1 2" key="1">
    <citation type="submission" date="2020-03" db="EMBL/GenBank/DDBJ databases">
        <title>Genomic Encyclopedia of Type Strains, Phase IV (KMG-IV): sequencing the most valuable type-strain genomes for metagenomic binning, comparative biology and taxonomic classification.</title>
        <authorList>
            <person name="Goeker M."/>
        </authorList>
    </citation>
    <scope>NUCLEOTIDE SEQUENCE [LARGE SCALE GENOMIC DNA]</scope>
    <source>
        <strain evidence="1 2">DSM 102865</strain>
    </source>
</reference>
<accession>A0ABX0UN52</accession>
<proteinExistence type="predicted"/>
<dbReference type="SUPFAM" id="SSF49464">
    <property type="entry name" value="Carboxypeptidase regulatory domain-like"/>
    <property type="match status" value="1"/>
</dbReference>
<dbReference type="RefSeq" id="WP_229211871.1">
    <property type="nucleotide sequence ID" value="NZ_JAASQJ010000002.1"/>
</dbReference>
<name>A0ABX0UN52_9BACT</name>
<sequence>MAVNKTSKEIFIRKNSGLIFLLTLLLSLCQVNTLAQELLEKKITIKVKNRPLDETLQKIGNLGDFSFSYSPDIMDVKVRISIQATNLSVREILNELFKGNVTFKERRRYVILQKSNAPEEPEQPEDFNLNGYIIDNKTGRKLANASIYESVTLASTVSNQYGYYKIRLPAYSSSVRLEIRKEDYIGKSIPISTRQDAYLQINLYPDTLKPLVSKTMPVASARGDSLHHRIAVPNIQLVSIVEIFPDTIPETDTTTQRLARIDREKLRLTYQKVQSKLVSAFASAKQAIHTRNIQDSLYRPFQASMLPFLGTNHELSGNIVNDYSINLLAGYSLGVNKLEVGGVVNVVRGNVRGFQLAGISNIVGGNVTGFQYANVLNLTLGNFTGFQGSNLINYTGQHFSGFQVAGVGNVVVGTLDGYQFSAGYNYAQTVHSGHQIGAVNYSDSSATVPFGLFSYVHSNGYRRYEFSSDEFNYFNTAFKTGMSRFYNIFSLAFNGMAANKPLLSLGYGFGTAQNLGKGWMVNADVTANAIILRNQEIEDIDTGMLKFSLGIEKKLGRKFALFAGPSISLLRSDSDVINSEETKGIKPIWLGKRPNKINTNYAWVGFQAGIRICN</sequence>
<comment type="caution">
    <text evidence="1">The sequence shown here is derived from an EMBL/GenBank/DDBJ whole genome shotgun (WGS) entry which is preliminary data.</text>
</comment>
<evidence type="ECO:0000313" key="1">
    <source>
        <dbReference type="EMBL" id="NIJ53409.1"/>
    </source>
</evidence>
<keyword evidence="2" id="KW-1185">Reference proteome</keyword>